<dbReference type="Pfam" id="PF01774">
    <property type="entry name" value="UreD"/>
    <property type="match status" value="1"/>
</dbReference>
<name>A0ABM4VSP6_COFAR</name>
<evidence type="ECO:0000313" key="7">
    <source>
        <dbReference type="RefSeq" id="XP_071922549.1"/>
    </source>
</evidence>
<gene>
    <name evidence="4 5 6 7" type="primary">LOC113709409</name>
</gene>
<keyword evidence="3" id="KW-1185">Reference proteome</keyword>
<dbReference type="GeneID" id="113709409"/>
<evidence type="ECO:0000313" key="4">
    <source>
        <dbReference type="RefSeq" id="XP_071922546.1"/>
    </source>
</evidence>
<dbReference type="RefSeq" id="XP_071922549.1">
    <property type="nucleotide sequence ID" value="XM_072066448.1"/>
</dbReference>
<dbReference type="Proteomes" id="UP001652660">
    <property type="component" value="Chromosome 9e"/>
</dbReference>
<dbReference type="RefSeq" id="XP_071922548.1">
    <property type="nucleotide sequence ID" value="XM_072066447.1"/>
</dbReference>
<sequence>METGKVVVERAGGKSTATHCFSKYPLKFIIPNKVGPSQADAVWIYTIIDGGGIVSACTLSISLHKEMCMVFGDSIKFDISVGDGCTTVLTTQASTKCSEQVLEARIGSDALLAVIPDPVTCFSTAKYSQTQVFKVFPSSSLLIVDWITSGRYGRGEKWDFELYKSTNNIF</sequence>
<dbReference type="RefSeq" id="XP_071922546.1">
    <property type="nucleotide sequence ID" value="XM_072066445.1"/>
</dbReference>
<dbReference type="RefSeq" id="XP_071922547.1">
    <property type="nucleotide sequence ID" value="XM_072066446.1"/>
</dbReference>
<dbReference type="InterPro" id="IPR002669">
    <property type="entry name" value="UreD"/>
</dbReference>
<organism evidence="3 7">
    <name type="scientific">Coffea arabica</name>
    <name type="common">Arabian coffee</name>
    <dbReference type="NCBI Taxonomy" id="13443"/>
    <lineage>
        <taxon>Eukaryota</taxon>
        <taxon>Viridiplantae</taxon>
        <taxon>Streptophyta</taxon>
        <taxon>Embryophyta</taxon>
        <taxon>Tracheophyta</taxon>
        <taxon>Spermatophyta</taxon>
        <taxon>Magnoliopsida</taxon>
        <taxon>eudicotyledons</taxon>
        <taxon>Gunneridae</taxon>
        <taxon>Pentapetalae</taxon>
        <taxon>asterids</taxon>
        <taxon>lamiids</taxon>
        <taxon>Gentianales</taxon>
        <taxon>Rubiaceae</taxon>
        <taxon>Ixoroideae</taxon>
        <taxon>Gardenieae complex</taxon>
        <taxon>Bertiereae - Coffeeae clade</taxon>
        <taxon>Coffeeae</taxon>
        <taxon>Coffea</taxon>
    </lineage>
</organism>
<reference evidence="4 5" key="1">
    <citation type="submission" date="2025-05" db="UniProtKB">
        <authorList>
            <consortium name="RefSeq"/>
        </authorList>
    </citation>
    <scope>IDENTIFICATION</scope>
    <source>
        <tissue evidence="4 5">Leaves</tissue>
    </source>
</reference>
<evidence type="ECO:0000313" key="5">
    <source>
        <dbReference type="RefSeq" id="XP_071922547.1"/>
    </source>
</evidence>
<proteinExistence type="inferred from homology"/>
<evidence type="ECO:0000256" key="2">
    <source>
        <dbReference type="ARBA" id="ARBA00023186"/>
    </source>
</evidence>
<dbReference type="PANTHER" id="PTHR33643">
    <property type="entry name" value="UREASE ACCESSORY PROTEIN D"/>
    <property type="match status" value="1"/>
</dbReference>
<evidence type="ECO:0000313" key="6">
    <source>
        <dbReference type="RefSeq" id="XP_071922548.1"/>
    </source>
</evidence>
<comment type="similarity">
    <text evidence="1">Belongs to the UreD family.</text>
</comment>
<dbReference type="PANTHER" id="PTHR33643:SF1">
    <property type="entry name" value="UREASE ACCESSORY PROTEIN D"/>
    <property type="match status" value="1"/>
</dbReference>
<protein>
    <submittedName>
        <fullName evidence="4 5">Urease accessory protein D-like isoform X1</fullName>
    </submittedName>
</protein>
<evidence type="ECO:0000256" key="1">
    <source>
        <dbReference type="ARBA" id="ARBA00007177"/>
    </source>
</evidence>
<evidence type="ECO:0000313" key="3">
    <source>
        <dbReference type="Proteomes" id="UP001652660"/>
    </source>
</evidence>
<keyword evidence="2" id="KW-0143">Chaperone</keyword>
<accession>A0ABM4VSP6</accession>